<geneLocation type="plasmid" evidence="1 2">
    <name>pMNOD04</name>
</geneLocation>
<protein>
    <submittedName>
        <fullName evidence="1">Uncharacterized protein</fullName>
    </submittedName>
</protein>
<proteinExistence type="predicted"/>
<dbReference type="EMBL" id="CP001353">
    <property type="protein sequence ID" value="ACL63301.1"/>
    <property type="molecule type" value="Genomic_DNA"/>
</dbReference>
<evidence type="ECO:0000313" key="1">
    <source>
        <dbReference type="EMBL" id="ACL63301.1"/>
    </source>
</evidence>
<name>B8IY11_METNO</name>
<dbReference type="Proteomes" id="UP000008207">
    <property type="component" value="Plasmid pMNOD04"/>
</dbReference>
<keyword evidence="1" id="KW-0614">Plasmid</keyword>
<dbReference type="KEGG" id="mno:Mnod_7708"/>
<dbReference type="AlphaFoldDB" id="B8IY11"/>
<reference evidence="2" key="1">
    <citation type="submission" date="2009-01" db="EMBL/GenBank/DDBJ databases">
        <title>Complete sequence of plasmid 4 of Methylobacterium nodulans ORS 2060.</title>
        <authorList>
            <consortium name="US DOE Joint Genome Institute"/>
            <person name="Lucas S."/>
            <person name="Copeland A."/>
            <person name="Lapidus A."/>
            <person name="Glavina del Rio T."/>
            <person name="Dalin E."/>
            <person name="Tice H."/>
            <person name="Bruce D."/>
            <person name="Goodwin L."/>
            <person name="Pitluck S."/>
            <person name="Sims D."/>
            <person name="Brettin T."/>
            <person name="Detter J.C."/>
            <person name="Han C."/>
            <person name="Larimer F."/>
            <person name="Land M."/>
            <person name="Hauser L."/>
            <person name="Kyrpides N."/>
            <person name="Ivanova N."/>
            <person name="Marx C.J."/>
            <person name="Richardson P."/>
        </authorList>
    </citation>
    <scope>NUCLEOTIDE SEQUENCE [LARGE SCALE GENOMIC DNA]</scope>
    <source>
        <strain evidence="2">LMG 21967 / CNCM I-2342 / ORS 2060</strain>
        <plasmid evidence="2">Plasmid pMNOD04</plasmid>
    </source>
</reference>
<keyword evidence="2" id="KW-1185">Reference proteome</keyword>
<gene>
    <name evidence="1" type="ordered locus">Mnod_7708</name>
</gene>
<dbReference type="RefSeq" id="WP_015926858.1">
    <property type="nucleotide sequence ID" value="NC_011895.1"/>
</dbReference>
<dbReference type="HOGENOM" id="CLU_2585665_0_0_5"/>
<sequence length="80" mass="9063">MARQFSPFIEQHAEFVQRLEKMLTTDPAQVIRSARQAIRQFEFFAPADAGEEAMKELAIEVYEDFIARAESVIKGQGGQS</sequence>
<organism evidence="1 2">
    <name type="scientific">Methylobacterium nodulans (strain LMG 21967 / CNCM I-2342 / ORS 2060)</name>
    <dbReference type="NCBI Taxonomy" id="460265"/>
    <lineage>
        <taxon>Bacteria</taxon>
        <taxon>Pseudomonadati</taxon>
        <taxon>Pseudomonadota</taxon>
        <taxon>Alphaproteobacteria</taxon>
        <taxon>Hyphomicrobiales</taxon>
        <taxon>Methylobacteriaceae</taxon>
        <taxon>Methylobacterium</taxon>
    </lineage>
</organism>
<evidence type="ECO:0000313" key="2">
    <source>
        <dbReference type="Proteomes" id="UP000008207"/>
    </source>
</evidence>
<accession>B8IY11</accession>